<sequence>MLCGSSRIWRRTRRAKALSPWLNNKAQLPTWPSGVCPECHVPPWLTRLQACSYLLTRLHPSVPKRDVWCRYFALLFAQLSTGLRYQMFLVFFFVTRMDEARQPLSRKIPLPSSQINPRKILLPSVHPVWQEQDSQIRSTATSSAWLWLSQGRRRRHHRCCGRPCTREGPSPSPSTGRAPRAAPRRRRGPPCRPRHTGWWRGTRGGPRPGAHAWQRLRPPLPRVRRHGRRRWWTWGEIQRGGKGWEEHDAEGEDWQPQTARKERMGRIAARREPRPWMEGRRGSVTAMDGRGRRHGRGSRGEARFAGTAAMDAAAMDGKNHGIKSCLRDLGSNFPCAGAAAAIGGGGCGRGEEEADGSRGCGMRAWGGCGRMWGG</sequence>
<dbReference type="Gramene" id="Zm00001eb071330_T001">
    <property type="protein sequence ID" value="Zm00001eb071330_P001"/>
    <property type="gene ID" value="Zm00001eb071330"/>
</dbReference>
<dbReference type="Proteomes" id="UP000007305">
    <property type="component" value="Chromosome 2"/>
</dbReference>
<dbReference type="AlphaFoldDB" id="A0A804MAP9"/>
<feature type="region of interest" description="Disordered" evidence="1">
    <location>
        <begin position="279"/>
        <end position="302"/>
    </location>
</feature>
<evidence type="ECO:0000256" key="1">
    <source>
        <dbReference type="SAM" id="MobiDB-lite"/>
    </source>
</evidence>
<dbReference type="EnsemblPlants" id="Zm00001eb071330_T001">
    <property type="protein sequence ID" value="Zm00001eb071330_P001"/>
    <property type="gene ID" value="Zm00001eb071330"/>
</dbReference>
<reference evidence="2" key="2">
    <citation type="submission" date="2019-07" db="EMBL/GenBank/DDBJ databases">
        <authorList>
            <person name="Seetharam A."/>
            <person name="Woodhouse M."/>
            <person name="Cannon E."/>
        </authorList>
    </citation>
    <scope>NUCLEOTIDE SEQUENCE [LARGE SCALE GENOMIC DNA]</scope>
    <source>
        <strain evidence="2">cv. B73</strain>
    </source>
</reference>
<feature type="compositionally biased region" description="Basic residues" evidence="1">
    <location>
        <begin position="182"/>
        <end position="197"/>
    </location>
</feature>
<organism evidence="2 3">
    <name type="scientific">Zea mays</name>
    <name type="common">Maize</name>
    <dbReference type="NCBI Taxonomy" id="4577"/>
    <lineage>
        <taxon>Eukaryota</taxon>
        <taxon>Viridiplantae</taxon>
        <taxon>Streptophyta</taxon>
        <taxon>Embryophyta</taxon>
        <taxon>Tracheophyta</taxon>
        <taxon>Spermatophyta</taxon>
        <taxon>Magnoliopsida</taxon>
        <taxon>Liliopsida</taxon>
        <taxon>Poales</taxon>
        <taxon>Poaceae</taxon>
        <taxon>PACMAD clade</taxon>
        <taxon>Panicoideae</taxon>
        <taxon>Andropogonodae</taxon>
        <taxon>Andropogoneae</taxon>
        <taxon>Tripsacinae</taxon>
        <taxon>Zea</taxon>
    </lineage>
</organism>
<reference evidence="3" key="1">
    <citation type="submission" date="2015-12" db="EMBL/GenBank/DDBJ databases">
        <title>Update maize B73 reference genome by single molecule sequencing technologies.</title>
        <authorList>
            <consortium name="Maize Genome Sequencing Project"/>
            <person name="Ware D."/>
        </authorList>
    </citation>
    <scope>NUCLEOTIDE SEQUENCE [LARGE SCALE GENOMIC DNA]</scope>
    <source>
        <strain evidence="3">cv. B73</strain>
    </source>
</reference>
<protein>
    <submittedName>
        <fullName evidence="2">Uncharacterized protein</fullName>
    </submittedName>
</protein>
<reference evidence="2" key="3">
    <citation type="submission" date="2021-05" db="UniProtKB">
        <authorList>
            <consortium name="EnsemblPlants"/>
        </authorList>
    </citation>
    <scope>IDENTIFICATION</scope>
    <source>
        <strain evidence="2">cv. B73</strain>
    </source>
</reference>
<proteinExistence type="predicted"/>
<feature type="region of interest" description="Disordered" evidence="1">
    <location>
        <begin position="158"/>
        <end position="214"/>
    </location>
</feature>
<keyword evidence="3" id="KW-1185">Reference proteome</keyword>
<name>A0A804MAP9_MAIZE</name>
<evidence type="ECO:0000313" key="2">
    <source>
        <dbReference type="EnsemblPlants" id="Zm00001eb071330_P001"/>
    </source>
</evidence>
<accession>A0A804MAP9</accession>
<evidence type="ECO:0000313" key="3">
    <source>
        <dbReference type="Proteomes" id="UP000007305"/>
    </source>
</evidence>
<dbReference type="InParanoid" id="A0A804MAP9"/>